<evidence type="ECO:0000256" key="1">
    <source>
        <dbReference type="SAM" id="MobiDB-lite"/>
    </source>
</evidence>
<accession>A0A165ZZG1</accession>
<reference evidence="2 3" key="1">
    <citation type="journal article" date="2016" name="Mol. Biol. Evol.">
        <title>Comparative Genomics of Early-Diverging Mushroom-Forming Fungi Provides Insights into the Origins of Lignocellulose Decay Capabilities.</title>
        <authorList>
            <person name="Nagy L.G."/>
            <person name="Riley R."/>
            <person name="Tritt A."/>
            <person name="Adam C."/>
            <person name="Daum C."/>
            <person name="Floudas D."/>
            <person name="Sun H."/>
            <person name="Yadav J.S."/>
            <person name="Pangilinan J."/>
            <person name="Larsson K.H."/>
            <person name="Matsuura K."/>
            <person name="Barry K."/>
            <person name="Labutti K."/>
            <person name="Kuo R."/>
            <person name="Ohm R.A."/>
            <person name="Bhattacharya S.S."/>
            <person name="Shirouzu T."/>
            <person name="Yoshinaga Y."/>
            <person name="Martin F.M."/>
            <person name="Grigoriev I.V."/>
            <person name="Hibbett D.S."/>
        </authorList>
    </citation>
    <scope>NUCLEOTIDE SEQUENCE [LARGE SCALE GENOMIC DNA]</scope>
    <source>
        <strain evidence="2 3">HHB12029</strain>
    </source>
</reference>
<dbReference type="AlphaFoldDB" id="A0A165ZZG1"/>
<organism evidence="2 3">
    <name type="scientific">Exidia glandulosa HHB12029</name>
    <dbReference type="NCBI Taxonomy" id="1314781"/>
    <lineage>
        <taxon>Eukaryota</taxon>
        <taxon>Fungi</taxon>
        <taxon>Dikarya</taxon>
        <taxon>Basidiomycota</taxon>
        <taxon>Agaricomycotina</taxon>
        <taxon>Agaricomycetes</taxon>
        <taxon>Auriculariales</taxon>
        <taxon>Exidiaceae</taxon>
        <taxon>Exidia</taxon>
    </lineage>
</organism>
<gene>
    <name evidence="2" type="ORF">EXIGLDRAFT_697846</name>
</gene>
<evidence type="ECO:0000313" key="3">
    <source>
        <dbReference type="Proteomes" id="UP000077266"/>
    </source>
</evidence>
<protein>
    <recommendedName>
        <fullName evidence="4">F-box domain-containing protein</fullName>
    </recommendedName>
</protein>
<sequence length="692" mass="78179">MYNGPLGPKRLLASSLLPFTLPAQRTSLAMAKRKSKAKVYVQREESPEEATGPRRASLPVPDSVILDICDFAHPRDVLHLSRTCETLHAVLTSRASASAWKQAFRNVEMPDPPDDLAGHRYAALAFEAICDNCYKRCNKKNATHWAVRLRLCRNCIAKALVPLPVSICGLPKAQVAQIVPTSTMAGYSHGMTSPAALRAVTSEVESVVRDPVALAAYLQTVQGRTVAMRGHADAVEHWDEKAVLSAQKYEALETRREEICSRLEREGWSRQLERTRRFIVEHPLVTRPRKLFDDDWADTKATLIADATAWYTAQQSNKRNKLQKIHRYRRWVMASWISDTMKAEADDDGVWPDPNDLRTMPELQYILNGEFDSDVEYQREEPSVQSPNDRSAGAERLPTRSGQDDDSISSEDARRDDDDDICDSDDDLLQAYDELSVNESFLALSETVSDPICADLDEETEGPLAQQRHRWMHHRRSGEGCAWCTNQKRYVRKAVELRLPAAIVAWRRRIAAEVFDLVPVSLLRDAGIDPNSLDDNAKEAFLSRATIIFCCSTNHELNWDYLVCGANSDDSRLASFPYVLHHRDICIIEDRWKKIQEDPDESYVDPREQLFVAWSAEKLSFDEEAHDLAVNLVTQCGLDPSVATHADMERVDGRFVCHTTLNDLKAKTNWKATTNVKAMTLQKTTISLKTMA</sequence>
<evidence type="ECO:0000313" key="2">
    <source>
        <dbReference type="EMBL" id="KZV87119.1"/>
    </source>
</evidence>
<dbReference type="EMBL" id="KV426135">
    <property type="protein sequence ID" value="KZV87119.1"/>
    <property type="molecule type" value="Genomic_DNA"/>
</dbReference>
<dbReference type="OrthoDB" id="2322499at2759"/>
<dbReference type="InParanoid" id="A0A165ZZG1"/>
<keyword evidence="3" id="KW-1185">Reference proteome</keyword>
<dbReference type="Proteomes" id="UP000077266">
    <property type="component" value="Unassembled WGS sequence"/>
</dbReference>
<name>A0A165ZZG1_EXIGL</name>
<proteinExistence type="predicted"/>
<feature type="region of interest" description="Disordered" evidence="1">
    <location>
        <begin position="377"/>
        <end position="422"/>
    </location>
</feature>
<evidence type="ECO:0008006" key="4">
    <source>
        <dbReference type="Google" id="ProtNLM"/>
    </source>
</evidence>